<dbReference type="InterPro" id="IPR011990">
    <property type="entry name" value="TPR-like_helical_dom_sf"/>
</dbReference>
<protein>
    <submittedName>
        <fullName evidence="1">Tetratricopeptide (TPR) repeat protein</fullName>
    </submittedName>
</protein>
<keyword evidence="2" id="KW-1185">Reference proteome</keyword>
<gene>
    <name evidence="1" type="ORF">FHR32_000386</name>
</gene>
<dbReference type="SUPFAM" id="SSF48452">
    <property type="entry name" value="TPR-like"/>
    <property type="match status" value="1"/>
</dbReference>
<evidence type="ECO:0000313" key="2">
    <source>
        <dbReference type="Proteomes" id="UP000534286"/>
    </source>
</evidence>
<dbReference type="Gene3D" id="1.10.260.40">
    <property type="entry name" value="lambda repressor-like DNA-binding domains"/>
    <property type="match status" value="1"/>
</dbReference>
<dbReference type="Proteomes" id="UP000534286">
    <property type="component" value="Unassembled WGS sequence"/>
</dbReference>
<organism evidence="1 2">
    <name type="scientific">Streptosporangium album</name>
    <dbReference type="NCBI Taxonomy" id="47479"/>
    <lineage>
        <taxon>Bacteria</taxon>
        <taxon>Bacillati</taxon>
        <taxon>Actinomycetota</taxon>
        <taxon>Actinomycetes</taxon>
        <taxon>Streptosporangiales</taxon>
        <taxon>Streptosporangiaceae</taxon>
        <taxon>Streptosporangium</taxon>
    </lineage>
</organism>
<dbReference type="EMBL" id="JACHJU010000001">
    <property type="protein sequence ID" value="MBB4936081.1"/>
    <property type="molecule type" value="Genomic_DNA"/>
</dbReference>
<dbReference type="RefSeq" id="WP_221465213.1">
    <property type="nucleotide sequence ID" value="NZ_BAABEK010000002.1"/>
</dbReference>
<proteinExistence type="predicted"/>
<sequence length="402" mass="44125">MLDEPTPWAALIRQGRRDHLLSQKGLAARLREAAGHDVQLATTESICRSIRQWESGAWRPSSLYVTLLCRVFDLSEDELLGSDTRPGDLSAPWEITPHESPALPNHHVAPELVGYFSTQLHGHYMADMYLGPHHLIPTVIAQHRLIGELAGQASDALRRELLRVGTAYAALVGWLYQDAGDLRQSAGWRAETLDMAHRAHDPQLIGYALVNKAMLRTDTGDGAGVVDLASAVLADHRQLCPKVQILALQQEAHGRSLMGNRRECERSLDEAANLTDAIDDDFAWGNAARRTPQYLSIQRATCYGRLGLHGEAAALWESALERQPSQSQRDVGVFQARFATALAASGEAERAVATAGNVVRLIRETGSARMKTALLGIRPAMRPWARTSHGRQVSEMLKAITA</sequence>
<dbReference type="InterPro" id="IPR001387">
    <property type="entry name" value="Cro/C1-type_HTH"/>
</dbReference>
<dbReference type="AlphaFoldDB" id="A0A7W7RQ44"/>
<dbReference type="Gene3D" id="1.25.40.10">
    <property type="entry name" value="Tetratricopeptide repeat domain"/>
    <property type="match status" value="1"/>
</dbReference>
<comment type="caution">
    <text evidence="1">The sequence shown here is derived from an EMBL/GenBank/DDBJ whole genome shotgun (WGS) entry which is preliminary data.</text>
</comment>
<evidence type="ECO:0000313" key="1">
    <source>
        <dbReference type="EMBL" id="MBB4936081.1"/>
    </source>
</evidence>
<dbReference type="CDD" id="cd00093">
    <property type="entry name" value="HTH_XRE"/>
    <property type="match status" value="1"/>
</dbReference>
<reference evidence="1 2" key="1">
    <citation type="submission" date="2020-08" db="EMBL/GenBank/DDBJ databases">
        <title>Sequencing the genomes of 1000 actinobacteria strains.</title>
        <authorList>
            <person name="Klenk H.-P."/>
        </authorList>
    </citation>
    <scope>NUCLEOTIDE SEQUENCE [LARGE SCALE GENOMIC DNA]</scope>
    <source>
        <strain evidence="1 2">DSM 43023</strain>
    </source>
</reference>
<dbReference type="InterPro" id="IPR010982">
    <property type="entry name" value="Lambda_DNA-bd_dom_sf"/>
</dbReference>
<dbReference type="GO" id="GO:0003677">
    <property type="term" value="F:DNA binding"/>
    <property type="evidence" value="ECO:0007669"/>
    <property type="project" value="InterPro"/>
</dbReference>
<accession>A0A7W7RQ44</accession>
<name>A0A7W7RQ44_9ACTN</name>